<dbReference type="GO" id="GO:0007019">
    <property type="term" value="P:microtubule depolymerization"/>
    <property type="evidence" value="ECO:0007669"/>
    <property type="project" value="TreeGrafter"/>
</dbReference>
<keyword evidence="14" id="KW-1185">Reference proteome</keyword>
<dbReference type="Pfam" id="PF00225">
    <property type="entry name" value="Kinesin"/>
    <property type="match status" value="1"/>
</dbReference>
<evidence type="ECO:0000256" key="4">
    <source>
        <dbReference type="ARBA" id="ARBA00022741"/>
    </source>
</evidence>
<dbReference type="GO" id="GO:0005524">
    <property type="term" value="F:ATP binding"/>
    <property type="evidence" value="ECO:0007669"/>
    <property type="project" value="UniProtKB-UniRule"/>
</dbReference>
<comment type="subcellular location">
    <subcellularLocation>
        <location evidence="1">Cytoplasm</location>
        <location evidence="1">Cytoskeleton</location>
    </subcellularLocation>
</comment>
<comment type="caution">
    <text evidence="13">The sequence shown here is derived from an EMBL/GenBank/DDBJ whole genome shotgun (WGS) entry which is preliminary data.</text>
</comment>
<dbReference type="InterPro" id="IPR019821">
    <property type="entry name" value="Kinesin_motor_CS"/>
</dbReference>
<dbReference type="Proteomes" id="UP000688137">
    <property type="component" value="Unassembled WGS sequence"/>
</dbReference>
<evidence type="ECO:0000256" key="3">
    <source>
        <dbReference type="ARBA" id="ARBA00022701"/>
    </source>
</evidence>
<dbReference type="GO" id="GO:0003777">
    <property type="term" value="F:microtubule motor activity"/>
    <property type="evidence" value="ECO:0007669"/>
    <property type="project" value="InterPro"/>
</dbReference>
<dbReference type="GO" id="GO:0005874">
    <property type="term" value="C:microtubule"/>
    <property type="evidence" value="ECO:0007669"/>
    <property type="project" value="UniProtKB-KW"/>
</dbReference>
<dbReference type="CDD" id="cd01367">
    <property type="entry name" value="KISc_KIF2_like"/>
    <property type="match status" value="1"/>
</dbReference>
<gene>
    <name evidence="13" type="ORF">PPRIM_AZ9-3.1.T0340123</name>
</gene>
<evidence type="ECO:0000256" key="10">
    <source>
        <dbReference type="RuleBase" id="RU000394"/>
    </source>
</evidence>
<evidence type="ECO:0000313" key="14">
    <source>
        <dbReference type="Proteomes" id="UP000688137"/>
    </source>
</evidence>
<keyword evidence="6 9" id="KW-0505">Motor protein</keyword>
<protein>
    <recommendedName>
        <fullName evidence="10">Kinesin-like protein</fullName>
    </recommendedName>
</protein>
<dbReference type="AlphaFoldDB" id="A0A8S1L6F1"/>
<evidence type="ECO:0000256" key="7">
    <source>
        <dbReference type="ARBA" id="ARBA00023212"/>
    </source>
</evidence>
<dbReference type="InterPro" id="IPR027640">
    <property type="entry name" value="Kinesin-like_fam"/>
</dbReference>
<accession>A0A8S1L6F1</accession>
<name>A0A8S1L6F1_PARPR</name>
<feature type="coiled-coil region" evidence="11">
    <location>
        <begin position="590"/>
        <end position="634"/>
    </location>
</feature>
<dbReference type="EMBL" id="CAJJDM010000033">
    <property type="protein sequence ID" value="CAD8063047.1"/>
    <property type="molecule type" value="Genomic_DNA"/>
</dbReference>
<keyword evidence="4 9" id="KW-0547">Nucleotide-binding</keyword>
<keyword evidence="11" id="KW-0175">Coiled coil</keyword>
<proteinExistence type="inferred from homology"/>
<sequence>MDTNKITVVIRKRPLGKKELIRGDQDIVSVQDQQTVILSEIKQKVDLTKFIEQHHFNFDLAFDETIDNQGVYQLAVRPIIQAAFNKAKCTCFAYGQTGSGKTYTMLGDQDQGVPGLYVMASHDIFAMVQKVEYQHLVISISFYEIYCGKLFDLLNDRSQLAAQEDAKGNVQIKGLSEKKINNVQQLMQIIQYGQSSRITSSNSANSESSRSHAILQITLKNNKQIHGKLSFIDLAGSERGADVRDQDKATRVDGAEINKSLLALKECIRALDLNKNHTPFRGSKLTLVLKDSLIGNCRTVMIGNISPSNANSEHTLNTLRYADRVKELKKPQEQKNIDNHNRELFLARGENNVIRREYKNPDSEDEEDCSTNFGQQGSQGVYKVNNQKNVLLPPVIQVNRTQSAHNKLSLNETPSNKYQHPLNKMSNVRQSNNNLQQQYQLPPKPQPLPQHLSSINKVPLFPQYENHLPDSLFSTDKTQSLSSQNLNQPFPPTYNFFQNPILPSEINAGYIGDDDYQDNLLLEDVDSEIQQKNKALINQFLEMDQRVLQEEDEIIISHRNHIDDMVEICKQDMGLLNSLDQKFVNSKDYFKQLKENLLIKQNKIEEFINKLNIYDQLFEQRSQIECELQNAQKYNQMNENFNQLIQ</sequence>
<feature type="binding site" evidence="9">
    <location>
        <begin position="95"/>
        <end position="102"/>
    </location>
    <ligand>
        <name>ATP</name>
        <dbReference type="ChEBI" id="CHEBI:30616"/>
    </ligand>
</feature>
<evidence type="ECO:0000256" key="11">
    <source>
        <dbReference type="SAM" id="Coils"/>
    </source>
</evidence>
<evidence type="ECO:0000256" key="9">
    <source>
        <dbReference type="PROSITE-ProRule" id="PRU00283"/>
    </source>
</evidence>
<keyword evidence="7" id="KW-0206">Cytoskeleton</keyword>
<evidence type="ECO:0000256" key="1">
    <source>
        <dbReference type="ARBA" id="ARBA00004245"/>
    </source>
</evidence>
<evidence type="ECO:0000256" key="8">
    <source>
        <dbReference type="ARBA" id="ARBA00061030"/>
    </source>
</evidence>
<dbReference type="GO" id="GO:0008017">
    <property type="term" value="F:microtubule binding"/>
    <property type="evidence" value="ECO:0007669"/>
    <property type="project" value="InterPro"/>
</dbReference>
<keyword evidence="2" id="KW-0963">Cytoplasm</keyword>
<keyword evidence="5 9" id="KW-0067">ATP-binding</keyword>
<dbReference type="PROSITE" id="PS50067">
    <property type="entry name" value="KINESIN_MOTOR_2"/>
    <property type="match status" value="1"/>
</dbReference>
<dbReference type="SMART" id="SM00129">
    <property type="entry name" value="KISc"/>
    <property type="match status" value="1"/>
</dbReference>
<comment type="similarity">
    <text evidence="8">Belongs to the TRAFAC class myosin-kinesin ATPase superfamily. Kinesin family. KIN-13 subfamily.</text>
</comment>
<dbReference type="FunFam" id="3.40.850.10:FF:000012">
    <property type="entry name" value="Kinesin-like protein"/>
    <property type="match status" value="1"/>
</dbReference>
<dbReference type="PANTHER" id="PTHR47971">
    <property type="entry name" value="KINESIN-RELATED PROTEIN 6"/>
    <property type="match status" value="1"/>
</dbReference>
<evidence type="ECO:0000256" key="2">
    <source>
        <dbReference type="ARBA" id="ARBA00022490"/>
    </source>
</evidence>
<dbReference type="PROSITE" id="PS00411">
    <property type="entry name" value="KINESIN_MOTOR_1"/>
    <property type="match status" value="1"/>
</dbReference>
<dbReference type="InterPro" id="IPR001752">
    <property type="entry name" value="Kinesin_motor_dom"/>
</dbReference>
<dbReference type="PANTHER" id="PTHR47971:SF8">
    <property type="entry name" value="KINESIN-LIKE PROTEIN"/>
    <property type="match status" value="1"/>
</dbReference>
<dbReference type="OMA" id="HRNHIDD"/>
<feature type="domain" description="Kinesin motor" evidence="12">
    <location>
        <begin position="5"/>
        <end position="328"/>
    </location>
</feature>
<evidence type="ECO:0000256" key="5">
    <source>
        <dbReference type="ARBA" id="ARBA00022840"/>
    </source>
</evidence>
<dbReference type="GO" id="GO:0007018">
    <property type="term" value="P:microtubule-based movement"/>
    <property type="evidence" value="ECO:0007669"/>
    <property type="project" value="InterPro"/>
</dbReference>
<keyword evidence="3 10" id="KW-0493">Microtubule</keyword>
<evidence type="ECO:0000259" key="12">
    <source>
        <dbReference type="PROSITE" id="PS50067"/>
    </source>
</evidence>
<evidence type="ECO:0000313" key="13">
    <source>
        <dbReference type="EMBL" id="CAD8063047.1"/>
    </source>
</evidence>
<reference evidence="13" key="1">
    <citation type="submission" date="2021-01" db="EMBL/GenBank/DDBJ databases">
        <authorList>
            <consortium name="Genoscope - CEA"/>
            <person name="William W."/>
        </authorList>
    </citation>
    <scope>NUCLEOTIDE SEQUENCE</scope>
</reference>
<evidence type="ECO:0000256" key="6">
    <source>
        <dbReference type="ARBA" id="ARBA00023175"/>
    </source>
</evidence>
<organism evidence="13 14">
    <name type="scientific">Paramecium primaurelia</name>
    <dbReference type="NCBI Taxonomy" id="5886"/>
    <lineage>
        <taxon>Eukaryota</taxon>
        <taxon>Sar</taxon>
        <taxon>Alveolata</taxon>
        <taxon>Ciliophora</taxon>
        <taxon>Intramacronucleata</taxon>
        <taxon>Oligohymenophorea</taxon>
        <taxon>Peniculida</taxon>
        <taxon>Parameciidae</taxon>
        <taxon>Paramecium</taxon>
    </lineage>
</organism>